<reference evidence="1 2" key="1">
    <citation type="journal article" date="2017" name="Nat. Commun.">
        <title>Genome assembly with in vitro proximity ligation data and whole-genome triplication in lettuce.</title>
        <authorList>
            <person name="Reyes-Chin-Wo S."/>
            <person name="Wang Z."/>
            <person name="Yang X."/>
            <person name="Kozik A."/>
            <person name="Arikit S."/>
            <person name="Song C."/>
            <person name="Xia L."/>
            <person name="Froenicke L."/>
            <person name="Lavelle D.O."/>
            <person name="Truco M.J."/>
            <person name="Xia R."/>
            <person name="Zhu S."/>
            <person name="Xu C."/>
            <person name="Xu H."/>
            <person name="Xu X."/>
            <person name="Cox K."/>
            <person name="Korf I."/>
            <person name="Meyers B.C."/>
            <person name="Michelmore R.W."/>
        </authorList>
    </citation>
    <scope>NUCLEOTIDE SEQUENCE [LARGE SCALE GENOMIC DNA]</scope>
    <source>
        <strain evidence="2">cv. Salinas</strain>
        <tissue evidence="1">Seedlings</tissue>
    </source>
</reference>
<accession>A0A9R1XQH1</accession>
<organism evidence="1 2">
    <name type="scientific">Lactuca sativa</name>
    <name type="common">Garden lettuce</name>
    <dbReference type="NCBI Taxonomy" id="4236"/>
    <lineage>
        <taxon>Eukaryota</taxon>
        <taxon>Viridiplantae</taxon>
        <taxon>Streptophyta</taxon>
        <taxon>Embryophyta</taxon>
        <taxon>Tracheophyta</taxon>
        <taxon>Spermatophyta</taxon>
        <taxon>Magnoliopsida</taxon>
        <taxon>eudicotyledons</taxon>
        <taxon>Gunneridae</taxon>
        <taxon>Pentapetalae</taxon>
        <taxon>asterids</taxon>
        <taxon>campanulids</taxon>
        <taxon>Asterales</taxon>
        <taxon>Asteraceae</taxon>
        <taxon>Cichorioideae</taxon>
        <taxon>Cichorieae</taxon>
        <taxon>Lactucinae</taxon>
        <taxon>Lactuca</taxon>
    </lineage>
</organism>
<name>A0A9R1XQH1_LACSA</name>
<dbReference type="AlphaFoldDB" id="A0A9R1XQH1"/>
<gene>
    <name evidence="1" type="ORF">LSAT_V11C200074080</name>
</gene>
<sequence length="142" mass="16015">MPDIIDIIESYIRFSKPFLEIGVGNIEINKKSHKSNQIEEAGGLFAEMKSKVSVMKILKQRSCFMQLVLVSPHLGRMSASVMALPSNNDVVDTSNTKNKSSSMIWKSFLHNDGHNDILRAQKIWDQRILTKSNSRIVDVVVV</sequence>
<evidence type="ECO:0000313" key="1">
    <source>
        <dbReference type="EMBL" id="KAJ0223585.1"/>
    </source>
</evidence>
<comment type="caution">
    <text evidence="1">The sequence shown here is derived from an EMBL/GenBank/DDBJ whole genome shotgun (WGS) entry which is preliminary data.</text>
</comment>
<proteinExistence type="predicted"/>
<dbReference type="EMBL" id="NBSK02000002">
    <property type="protein sequence ID" value="KAJ0223585.1"/>
    <property type="molecule type" value="Genomic_DNA"/>
</dbReference>
<evidence type="ECO:0000313" key="2">
    <source>
        <dbReference type="Proteomes" id="UP000235145"/>
    </source>
</evidence>
<keyword evidence="2" id="KW-1185">Reference proteome</keyword>
<protein>
    <submittedName>
        <fullName evidence="1">Uncharacterized protein</fullName>
    </submittedName>
</protein>
<dbReference type="Proteomes" id="UP000235145">
    <property type="component" value="Unassembled WGS sequence"/>
</dbReference>